<comment type="similarity">
    <text evidence="2">Belongs to the wax synthase family.</text>
</comment>
<dbReference type="PANTHER" id="PTHR31595:SF27">
    <property type="entry name" value="WAX SYNTHASE DOMAIN-CONTAINING PROTEIN-RELATED"/>
    <property type="match status" value="1"/>
</dbReference>
<evidence type="ECO:0000256" key="2">
    <source>
        <dbReference type="ARBA" id="ARBA00007282"/>
    </source>
</evidence>
<feature type="domain" description="Wax synthase" evidence="7">
    <location>
        <begin position="223"/>
        <end position="309"/>
    </location>
</feature>
<dbReference type="EMBL" id="JAPVEA010000005">
    <property type="protein sequence ID" value="KAJ5454009.1"/>
    <property type="molecule type" value="Genomic_DNA"/>
</dbReference>
<keyword evidence="6" id="KW-0472">Membrane</keyword>
<dbReference type="GO" id="GO:0008374">
    <property type="term" value="F:O-acyltransferase activity"/>
    <property type="evidence" value="ECO:0007669"/>
    <property type="project" value="InterPro"/>
</dbReference>
<dbReference type="PANTHER" id="PTHR31595">
    <property type="entry name" value="LONG-CHAIN-ALCOHOL O-FATTY-ACYLTRANSFERASE 3-RELATED"/>
    <property type="match status" value="1"/>
</dbReference>
<dbReference type="AlphaFoldDB" id="A0AAD6C9C2"/>
<gene>
    <name evidence="8" type="ORF">N7458_004965</name>
</gene>
<evidence type="ECO:0000256" key="1">
    <source>
        <dbReference type="ARBA" id="ARBA00004141"/>
    </source>
</evidence>
<comment type="caution">
    <text evidence="8">The sequence shown here is derived from an EMBL/GenBank/DDBJ whole genome shotgun (WGS) entry which is preliminary data.</text>
</comment>
<proteinExistence type="inferred from homology"/>
<dbReference type="InterPro" id="IPR044851">
    <property type="entry name" value="Wax_synthase"/>
</dbReference>
<dbReference type="Proteomes" id="UP001213681">
    <property type="component" value="Unassembled WGS sequence"/>
</dbReference>
<keyword evidence="4" id="KW-0812">Transmembrane</keyword>
<sequence length="423" mass="48328">MSHPNPPTLPLRYITITVMGFLASRFMHPYPAASGTRLTITAQLNFFTVRAIHLLLIKRLDDRAISRELPPHRSLFRSNRLWHAIQILIQPRGIATPREIKNIPAHPAYYSTTNAGTKKAPTPTPILISRAKFLTRQITIFTWQYLAADVVQAAARQQAFEPAAGSESGFTRINWYISPEKWVERGLTNLITWFVLTRILIDAHYRFLSILFVGLGFDTPENWPPAFGKMKDVYTVRKFWGKFWHQFLRGPFTGVSDFIARDILHLPRPSLVERYTNIFIVFFLSGVEHVLNDRVQTIPWEYSGAIISFPITIFAIMFEDGVQELWKRLNPPTEKGKEKKKEKTVSRTDDAVPPLWQRGVGYVWTLTWLGVASTWYLYPLYEVPPQLTTLVPVSLSERFGMKPLGSVVLGAGLLVGYLFGAEI</sequence>
<evidence type="ECO:0000256" key="3">
    <source>
        <dbReference type="ARBA" id="ARBA00022679"/>
    </source>
</evidence>
<evidence type="ECO:0000256" key="4">
    <source>
        <dbReference type="ARBA" id="ARBA00022692"/>
    </source>
</evidence>
<keyword evidence="5" id="KW-1133">Transmembrane helix</keyword>
<evidence type="ECO:0000256" key="5">
    <source>
        <dbReference type="ARBA" id="ARBA00022989"/>
    </source>
</evidence>
<reference evidence="8" key="1">
    <citation type="submission" date="2022-12" db="EMBL/GenBank/DDBJ databases">
        <authorList>
            <person name="Petersen C."/>
        </authorList>
    </citation>
    <scope>NUCLEOTIDE SEQUENCE</scope>
    <source>
        <strain evidence="8">IBT 16125</strain>
    </source>
</reference>
<keyword evidence="3" id="KW-0808">Transferase</keyword>
<organism evidence="8 9">
    <name type="scientific">Penicillium daleae</name>
    <dbReference type="NCBI Taxonomy" id="63821"/>
    <lineage>
        <taxon>Eukaryota</taxon>
        <taxon>Fungi</taxon>
        <taxon>Dikarya</taxon>
        <taxon>Ascomycota</taxon>
        <taxon>Pezizomycotina</taxon>
        <taxon>Eurotiomycetes</taxon>
        <taxon>Eurotiomycetidae</taxon>
        <taxon>Eurotiales</taxon>
        <taxon>Aspergillaceae</taxon>
        <taxon>Penicillium</taxon>
    </lineage>
</organism>
<dbReference type="Pfam" id="PF13813">
    <property type="entry name" value="MBOAT_2"/>
    <property type="match status" value="1"/>
</dbReference>
<accession>A0AAD6C9C2</accession>
<evidence type="ECO:0000259" key="7">
    <source>
        <dbReference type="Pfam" id="PF13813"/>
    </source>
</evidence>
<name>A0AAD6C9C2_9EURO</name>
<reference evidence="8" key="2">
    <citation type="journal article" date="2023" name="IMA Fungus">
        <title>Comparative genomic study of the Penicillium genus elucidates a diverse pangenome and 15 lateral gene transfer events.</title>
        <authorList>
            <person name="Petersen C."/>
            <person name="Sorensen T."/>
            <person name="Nielsen M.R."/>
            <person name="Sondergaard T.E."/>
            <person name="Sorensen J.L."/>
            <person name="Fitzpatrick D.A."/>
            <person name="Frisvad J.C."/>
            <person name="Nielsen K.L."/>
        </authorList>
    </citation>
    <scope>NUCLEOTIDE SEQUENCE</scope>
    <source>
        <strain evidence="8">IBT 16125</strain>
    </source>
</reference>
<keyword evidence="9" id="KW-1185">Reference proteome</keyword>
<dbReference type="GeneID" id="81598590"/>
<evidence type="ECO:0000313" key="9">
    <source>
        <dbReference type="Proteomes" id="UP001213681"/>
    </source>
</evidence>
<comment type="subcellular location">
    <subcellularLocation>
        <location evidence="1">Membrane</location>
        <topology evidence="1">Multi-pass membrane protein</topology>
    </subcellularLocation>
</comment>
<evidence type="ECO:0000313" key="8">
    <source>
        <dbReference type="EMBL" id="KAJ5454009.1"/>
    </source>
</evidence>
<evidence type="ECO:0000256" key="6">
    <source>
        <dbReference type="ARBA" id="ARBA00023136"/>
    </source>
</evidence>
<dbReference type="InterPro" id="IPR032805">
    <property type="entry name" value="Wax_synthase_dom"/>
</dbReference>
<dbReference type="RefSeq" id="XP_056766965.1">
    <property type="nucleotide sequence ID" value="XM_056908347.1"/>
</dbReference>
<dbReference type="GO" id="GO:0016020">
    <property type="term" value="C:membrane"/>
    <property type="evidence" value="ECO:0007669"/>
    <property type="project" value="UniProtKB-SubCell"/>
</dbReference>
<dbReference type="GO" id="GO:0006629">
    <property type="term" value="P:lipid metabolic process"/>
    <property type="evidence" value="ECO:0007669"/>
    <property type="project" value="InterPro"/>
</dbReference>
<protein>
    <recommendedName>
        <fullName evidence="7">Wax synthase domain-containing protein</fullName>
    </recommendedName>
</protein>